<gene>
    <name evidence="2" type="ORF">CDAR_219321</name>
</gene>
<feature type="region of interest" description="Disordered" evidence="1">
    <location>
        <begin position="36"/>
        <end position="79"/>
    </location>
</feature>
<sequence length="113" mass="12602">MPRARATAEGPIDSHHDLSVPPLHRQLRVSARKLHPRLSGHVTAPTPFAHPLPSNKEENGTVRGQRDGDEGLLESSLPQGRDRISNDGLFVDLFFLPRPPLPIGIFILTQRYF</sequence>
<name>A0AAV4PR12_9ARAC</name>
<dbReference type="EMBL" id="BPLQ01003051">
    <property type="protein sequence ID" value="GIX97617.1"/>
    <property type="molecule type" value="Genomic_DNA"/>
</dbReference>
<evidence type="ECO:0000313" key="3">
    <source>
        <dbReference type="Proteomes" id="UP001054837"/>
    </source>
</evidence>
<keyword evidence="3" id="KW-1185">Reference proteome</keyword>
<evidence type="ECO:0000256" key="1">
    <source>
        <dbReference type="SAM" id="MobiDB-lite"/>
    </source>
</evidence>
<proteinExistence type="predicted"/>
<accession>A0AAV4PR12</accession>
<feature type="compositionally biased region" description="Basic and acidic residues" evidence="1">
    <location>
        <begin position="55"/>
        <end position="69"/>
    </location>
</feature>
<dbReference type="AlphaFoldDB" id="A0AAV4PR12"/>
<dbReference type="Proteomes" id="UP001054837">
    <property type="component" value="Unassembled WGS sequence"/>
</dbReference>
<evidence type="ECO:0000313" key="2">
    <source>
        <dbReference type="EMBL" id="GIX97617.1"/>
    </source>
</evidence>
<comment type="caution">
    <text evidence="2">The sequence shown here is derived from an EMBL/GenBank/DDBJ whole genome shotgun (WGS) entry which is preliminary data.</text>
</comment>
<reference evidence="2 3" key="1">
    <citation type="submission" date="2021-06" db="EMBL/GenBank/DDBJ databases">
        <title>Caerostris darwini draft genome.</title>
        <authorList>
            <person name="Kono N."/>
            <person name="Arakawa K."/>
        </authorList>
    </citation>
    <scope>NUCLEOTIDE SEQUENCE [LARGE SCALE GENOMIC DNA]</scope>
</reference>
<organism evidence="2 3">
    <name type="scientific">Caerostris darwini</name>
    <dbReference type="NCBI Taxonomy" id="1538125"/>
    <lineage>
        <taxon>Eukaryota</taxon>
        <taxon>Metazoa</taxon>
        <taxon>Ecdysozoa</taxon>
        <taxon>Arthropoda</taxon>
        <taxon>Chelicerata</taxon>
        <taxon>Arachnida</taxon>
        <taxon>Araneae</taxon>
        <taxon>Araneomorphae</taxon>
        <taxon>Entelegynae</taxon>
        <taxon>Araneoidea</taxon>
        <taxon>Araneidae</taxon>
        <taxon>Caerostris</taxon>
    </lineage>
</organism>
<protein>
    <submittedName>
        <fullName evidence="2">Uncharacterized protein</fullName>
    </submittedName>
</protein>
<feature type="region of interest" description="Disordered" evidence="1">
    <location>
        <begin position="1"/>
        <end position="22"/>
    </location>
</feature>